<dbReference type="EC" id="4.1.1.20" evidence="5 6"/>
<keyword evidence="3 5" id="KW-0663">Pyridoxal phosphate</keyword>
<dbReference type="RefSeq" id="WP_379842006.1">
    <property type="nucleotide sequence ID" value="NZ_JBHSMA010000001.1"/>
</dbReference>
<feature type="binding site" evidence="5">
    <location>
        <position position="227"/>
    </location>
    <ligand>
        <name>pyridoxal 5'-phosphate</name>
        <dbReference type="ChEBI" id="CHEBI:597326"/>
    </ligand>
</feature>
<keyword evidence="5" id="KW-0028">Amino-acid biosynthesis</keyword>
<dbReference type="EMBL" id="JBHSMA010000001">
    <property type="protein sequence ID" value="MFC5408788.1"/>
    <property type="molecule type" value="Genomic_DNA"/>
</dbReference>
<dbReference type="HAMAP" id="MF_02120">
    <property type="entry name" value="LysA"/>
    <property type="match status" value="1"/>
</dbReference>
<sequence length="419" mass="47026">MQLEQNRYQIQGVNVLDMAEEFGLPLYVYDADKIAEKIGQLQAAFRGVPLKIKYAAKALTNVSILKLMRSRGIDIEVVSTNEIRLALLAGFEPGQIMYTPSGVSFTEIQEALDLGVRLNVDSLPLLEWMGQQYGDRKPVGIRINPHISEGGNVKIQTGHIDSKFGISIAQRDQIRALVEQYSIPIIGLHIHTGSDFKNADAFLNGAEVLFELASDYPNLQFLDFGSGFKVAYREGDHSTDIVELGRKVTVAFQDFCHQYGRQLELWFEPGKFLVSESGVLLVNVNIVKENPARTFVAVDSGLNHLIRPMMYDAYHEIVNVSNPAGEPKTYSVVGYICETDTLGWDRSLNEVRPGDVLALKNAGAYGFSMSSNYNSRFRPAEVLVFDGKPYLIRRRETFDDLMRNQIEVDFEEEISVKNN</sequence>
<evidence type="ECO:0000256" key="5">
    <source>
        <dbReference type="HAMAP-Rule" id="MF_02120"/>
    </source>
</evidence>
<dbReference type="PANTHER" id="PTHR43727:SF2">
    <property type="entry name" value="GROUP IV DECARBOXYLASE"/>
    <property type="match status" value="1"/>
</dbReference>
<dbReference type="InterPro" id="IPR002986">
    <property type="entry name" value="DAP_deCOOHase_LysA"/>
</dbReference>
<comment type="subunit">
    <text evidence="5">Homodimer.</text>
</comment>
<dbReference type="SUPFAM" id="SSF50621">
    <property type="entry name" value="Alanine racemase C-terminal domain-like"/>
    <property type="match status" value="1"/>
</dbReference>
<dbReference type="PRINTS" id="PR01181">
    <property type="entry name" value="DAPDCRBXLASE"/>
</dbReference>
<dbReference type="InterPro" id="IPR009006">
    <property type="entry name" value="Ala_racemase/Decarboxylase_C"/>
</dbReference>
<name>A0ABW0I815_9BACT</name>
<comment type="caution">
    <text evidence="5">Lacks conserved residue(s) required for the propagation of feature annotation.</text>
</comment>
<dbReference type="PANTHER" id="PTHR43727">
    <property type="entry name" value="DIAMINOPIMELATE DECARBOXYLASE"/>
    <property type="match status" value="1"/>
</dbReference>
<comment type="function">
    <text evidence="5">Specifically catalyzes the decarboxylation of meso-diaminopimelate (meso-DAP) to L-lysine.</text>
</comment>
<keyword evidence="4 5" id="KW-0456">Lyase</keyword>
<dbReference type="InterPro" id="IPR029066">
    <property type="entry name" value="PLP-binding_barrel"/>
</dbReference>
<evidence type="ECO:0000259" key="9">
    <source>
        <dbReference type="Pfam" id="PF02784"/>
    </source>
</evidence>
<dbReference type="InterPro" id="IPR000183">
    <property type="entry name" value="Orn/DAP/Arg_de-COase"/>
</dbReference>
<dbReference type="NCBIfam" id="TIGR01048">
    <property type="entry name" value="lysA"/>
    <property type="match status" value="1"/>
</dbReference>
<comment type="caution">
    <text evidence="10">The sequence shown here is derived from an EMBL/GenBank/DDBJ whole genome shotgun (WGS) entry which is preliminary data.</text>
</comment>
<dbReference type="SUPFAM" id="SSF51419">
    <property type="entry name" value="PLP-binding barrel"/>
    <property type="match status" value="1"/>
</dbReference>
<organism evidence="10 11">
    <name type="scientific">Larkinella bovis</name>
    <dbReference type="NCBI Taxonomy" id="683041"/>
    <lineage>
        <taxon>Bacteria</taxon>
        <taxon>Pseudomonadati</taxon>
        <taxon>Bacteroidota</taxon>
        <taxon>Cytophagia</taxon>
        <taxon>Cytophagales</taxon>
        <taxon>Spirosomataceae</taxon>
        <taxon>Larkinella</taxon>
    </lineage>
</organism>
<keyword evidence="5 7" id="KW-0457">Lysine biosynthesis</keyword>
<keyword evidence="2 5" id="KW-0210">Decarboxylase</keyword>
<evidence type="ECO:0000256" key="2">
    <source>
        <dbReference type="ARBA" id="ARBA00022793"/>
    </source>
</evidence>
<evidence type="ECO:0000259" key="8">
    <source>
        <dbReference type="Pfam" id="PF00278"/>
    </source>
</evidence>
<comment type="pathway">
    <text evidence="5 7">Amino-acid biosynthesis; L-lysine biosynthesis via DAP pathway; L-lysine from DL-2,6-diaminopimelate: step 1/1.</text>
</comment>
<dbReference type="Pfam" id="PF02784">
    <property type="entry name" value="Orn_Arg_deC_N"/>
    <property type="match status" value="1"/>
</dbReference>
<feature type="domain" description="Orn/DAP/Arg decarboxylase 2 C-terminal" evidence="8">
    <location>
        <begin position="27"/>
        <end position="363"/>
    </location>
</feature>
<dbReference type="PROSITE" id="PS00878">
    <property type="entry name" value="ODR_DC_2_1"/>
    <property type="match status" value="1"/>
</dbReference>
<dbReference type="InterPro" id="IPR022643">
    <property type="entry name" value="De-COase2_C"/>
</dbReference>
<comment type="cofactor">
    <cofactor evidence="1 5 7">
        <name>pyridoxal 5'-phosphate</name>
        <dbReference type="ChEBI" id="CHEBI:597326"/>
    </cofactor>
</comment>
<evidence type="ECO:0000256" key="6">
    <source>
        <dbReference type="NCBIfam" id="TIGR01048"/>
    </source>
</evidence>
<dbReference type="CDD" id="cd06828">
    <property type="entry name" value="PLPDE_III_DapDC"/>
    <property type="match status" value="1"/>
</dbReference>
<dbReference type="Pfam" id="PF00278">
    <property type="entry name" value="Orn_DAP_Arg_deC"/>
    <property type="match status" value="1"/>
</dbReference>
<feature type="binding site" evidence="5">
    <location>
        <position position="307"/>
    </location>
    <ligand>
        <name>substrate</name>
    </ligand>
</feature>
<reference evidence="11" key="1">
    <citation type="journal article" date="2019" name="Int. J. Syst. Evol. Microbiol.">
        <title>The Global Catalogue of Microorganisms (GCM) 10K type strain sequencing project: providing services to taxonomists for standard genome sequencing and annotation.</title>
        <authorList>
            <consortium name="The Broad Institute Genomics Platform"/>
            <consortium name="The Broad Institute Genome Sequencing Center for Infectious Disease"/>
            <person name="Wu L."/>
            <person name="Ma J."/>
        </authorList>
    </citation>
    <scope>NUCLEOTIDE SEQUENCE [LARGE SCALE GENOMIC DNA]</scope>
    <source>
        <strain evidence="11">CCUG 55250</strain>
    </source>
</reference>
<dbReference type="PRINTS" id="PR01179">
    <property type="entry name" value="ODADCRBXLASE"/>
</dbReference>
<evidence type="ECO:0000256" key="4">
    <source>
        <dbReference type="ARBA" id="ARBA00023239"/>
    </source>
</evidence>
<dbReference type="Proteomes" id="UP001596106">
    <property type="component" value="Unassembled WGS sequence"/>
</dbReference>
<feature type="domain" description="Orn/DAP/Arg decarboxylase 2 N-terminal" evidence="9">
    <location>
        <begin position="32"/>
        <end position="275"/>
    </location>
</feature>
<evidence type="ECO:0000256" key="7">
    <source>
        <dbReference type="RuleBase" id="RU003738"/>
    </source>
</evidence>
<feature type="modified residue" description="N6-(pyridoxal phosphate)lysine" evidence="5">
    <location>
        <position position="57"/>
    </location>
</feature>
<evidence type="ECO:0000313" key="10">
    <source>
        <dbReference type="EMBL" id="MFC5408788.1"/>
    </source>
</evidence>
<feature type="binding site" evidence="5">
    <location>
        <position position="338"/>
    </location>
    <ligand>
        <name>substrate</name>
    </ligand>
</feature>
<dbReference type="Gene3D" id="2.40.37.10">
    <property type="entry name" value="Lyase, Ornithine Decarboxylase, Chain A, domain 1"/>
    <property type="match status" value="1"/>
</dbReference>
<evidence type="ECO:0000256" key="3">
    <source>
        <dbReference type="ARBA" id="ARBA00022898"/>
    </source>
</evidence>
<feature type="binding site" evidence="5">
    <location>
        <position position="311"/>
    </location>
    <ligand>
        <name>substrate</name>
    </ligand>
</feature>
<feature type="binding site" evidence="5">
    <location>
        <position position="365"/>
    </location>
    <ligand>
        <name>pyridoxal 5'-phosphate</name>
        <dbReference type="ChEBI" id="CHEBI:597326"/>
    </ligand>
</feature>
<proteinExistence type="inferred from homology"/>
<dbReference type="GO" id="GO:0008836">
    <property type="term" value="F:diaminopimelate decarboxylase activity"/>
    <property type="evidence" value="ECO:0007669"/>
    <property type="project" value="UniProtKB-EC"/>
</dbReference>
<dbReference type="InterPro" id="IPR022653">
    <property type="entry name" value="De-COase2_pyr-phos_BS"/>
</dbReference>
<comment type="catalytic activity">
    <reaction evidence="5 7">
        <text>meso-2,6-diaminopimelate + H(+) = L-lysine + CO2</text>
        <dbReference type="Rhea" id="RHEA:15101"/>
        <dbReference type="ChEBI" id="CHEBI:15378"/>
        <dbReference type="ChEBI" id="CHEBI:16526"/>
        <dbReference type="ChEBI" id="CHEBI:32551"/>
        <dbReference type="ChEBI" id="CHEBI:57791"/>
        <dbReference type="EC" id="4.1.1.20"/>
    </reaction>
</comment>
<protein>
    <recommendedName>
        <fullName evidence="5 6">Diaminopimelate decarboxylase</fullName>
        <shortName evidence="5">DAP decarboxylase</shortName>
        <shortName evidence="5">DAPDC</shortName>
        <ecNumber evidence="5 6">4.1.1.20</ecNumber>
    </recommendedName>
</protein>
<feature type="binding site" evidence="5">
    <location>
        <position position="365"/>
    </location>
    <ligand>
        <name>substrate</name>
    </ligand>
</feature>
<evidence type="ECO:0000313" key="11">
    <source>
        <dbReference type="Proteomes" id="UP001596106"/>
    </source>
</evidence>
<comment type="similarity">
    <text evidence="5">Belongs to the Orn/Lys/Arg decarboxylase class-II family. LysA subfamily.</text>
</comment>
<accession>A0ABW0I815</accession>
<gene>
    <name evidence="5 10" type="primary">lysA</name>
    <name evidence="10" type="ORF">ACFPMF_05685</name>
</gene>
<dbReference type="Gene3D" id="3.20.20.10">
    <property type="entry name" value="Alanine racemase"/>
    <property type="match status" value="1"/>
</dbReference>
<keyword evidence="11" id="KW-1185">Reference proteome</keyword>
<dbReference type="InterPro" id="IPR022644">
    <property type="entry name" value="De-COase2_N"/>
</dbReference>
<evidence type="ECO:0000256" key="1">
    <source>
        <dbReference type="ARBA" id="ARBA00001933"/>
    </source>
</evidence>